<dbReference type="AlphaFoldDB" id="A0A9X3HQF4"/>
<sequence>MPIAHCTVSPSVELSDCNLSGFTRCWAELAGTNADEMTINFVQAEAQSGKPHAVVAQLILPSLWSTSSVKAIQLALSNTLSETLGVSVDHIIVVTSVIESGLVVESGKVVEW</sequence>
<accession>A0A9X3HQF4</accession>
<dbReference type="Proteomes" id="UP001155586">
    <property type="component" value="Unassembled WGS sequence"/>
</dbReference>
<protein>
    <submittedName>
        <fullName evidence="1">Uncharacterized protein</fullName>
    </submittedName>
</protein>
<organism evidence="1 2">
    <name type="scientific">Vibrio paucivorans</name>
    <dbReference type="NCBI Taxonomy" id="2829489"/>
    <lineage>
        <taxon>Bacteria</taxon>
        <taxon>Pseudomonadati</taxon>
        <taxon>Pseudomonadota</taxon>
        <taxon>Gammaproteobacteria</taxon>
        <taxon>Vibrionales</taxon>
        <taxon>Vibrionaceae</taxon>
        <taxon>Vibrio</taxon>
    </lineage>
</organism>
<reference evidence="1" key="1">
    <citation type="submission" date="2022-02" db="EMBL/GenBank/DDBJ databases">
        <title>Vibrio sp. nov., a new bacterium isolated from Bohai sea, China.</title>
        <authorList>
            <person name="Yuan Y."/>
        </authorList>
    </citation>
    <scope>NUCLEOTIDE SEQUENCE</scope>
    <source>
        <strain evidence="1">DBSS07</strain>
    </source>
</reference>
<evidence type="ECO:0000313" key="2">
    <source>
        <dbReference type="Proteomes" id="UP001155586"/>
    </source>
</evidence>
<keyword evidence="2" id="KW-1185">Reference proteome</keyword>
<name>A0A9X3HQF4_9VIBR</name>
<evidence type="ECO:0000313" key="1">
    <source>
        <dbReference type="EMBL" id="MCW8333430.1"/>
    </source>
</evidence>
<dbReference type="RefSeq" id="WP_265686991.1">
    <property type="nucleotide sequence ID" value="NZ_JAKRRX010000024.1"/>
</dbReference>
<proteinExistence type="predicted"/>
<comment type="caution">
    <text evidence="1">The sequence shown here is derived from an EMBL/GenBank/DDBJ whole genome shotgun (WGS) entry which is preliminary data.</text>
</comment>
<dbReference type="EMBL" id="JAKRRX010000024">
    <property type="protein sequence ID" value="MCW8333430.1"/>
    <property type="molecule type" value="Genomic_DNA"/>
</dbReference>
<gene>
    <name evidence="1" type="ORF">MD483_06295</name>
</gene>